<keyword evidence="2" id="KW-0560">Oxidoreductase</keyword>
<evidence type="ECO:0000259" key="1">
    <source>
        <dbReference type="PROSITE" id="PS51819"/>
    </source>
</evidence>
<reference evidence="2 3" key="1">
    <citation type="submission" date="2018-10" db="EMBL/GenBank/DDBJ databases">
        <title>Genomic Encyclopedia of Type Strains, Phase IV (KMG-IV): sequencing the most valuable type-strain genomes for metagenomic binning, comparative biology and taxonomic classification.</title>
        <authorList>
            <person name="Goeker M."/>
        </authorList>
    </citation>
    <scope>NUCLEOTIDE SEQUENCE [LARGE SCALE GENOMIC DNA]</scope>
    <source>
        <strain evidence="2 3">DSM 22008</strain>
    </source>
</reference>
<keyword evidence="3" id="KW-1185">Reference proteome</keyword>
<accession>A0A420WLI5</accession>
<name>A0A420WLI5_9PROT</name>
<dbReference type="Gene3D" id="3.10.180.10">
    <property type="entry name" value="2,3-Dihydroxybiphenyl 1,2-Dioxygenase, domain 1"/>
    <property type="match status" value="1"/>
</dbReference>
<dbReference type="EMBL" id="RBII01000001">
    <property type="protein sequence ID" value="RKQ71850.1"/>
    <property type="molecule type" value="Genomic_DNA"/>
</dbReference>
<dbReference type="InterPro" id="IPR004360">
    <property type="entry name" value="Glyas_Fos-R_dOase_dom"/>
</dbReference>
<dbReference type="InterPro" id="IPR029068">
    <property type="entry name" value="Glyas_Bleomycin-R_OHBP_Dase"/>
</dbReference>
<dbReference type="GO" id="GO:0016829">
    <property type="term" value="F:lyase activity"/>
    <property type="evidence" value="ECO:0007669"/>
    <property type="project" value="UniProtKB-KW"/>
</dbReference>
<dbReference type="Pfam" id="PF00903">
    <property type="entry name" value="Glyoxalase"/>
    <property type="match status" value="1"/>
</dbReference>
<keyword evidence="2" id="KW-0456">Lyase</keyword>
<protein>
    <submittedName>
        <fullName evidence="2">Catechol 2,3-dioxygenase-like lactoylglutathione lyase family enzyme</fullName>
    </submittedName>
</protein>
<dbReference type="SUPFAM" id="SSF54593">
    <property type="entry name" value="Glyoxalase/Bleomycin resistance protein/Dihydroxybiphenyl dioxygenase"/>
    <property type="match status" value="1"/>
</dbReference>
<dbReference type="PROSITE" id="PS51819">
    <property type="entry name" value="VOC"/>
    <property type="match status" value="1"/>
</dbReference>
<keyword evidence="2" id="KW-0223">Dioxygenase</keyword>
<evidence type="ECO:0000313" key="3">
    <source>
        <dbReference type="Proteomes" id="UP000282211"/>
    </source>
</evidence>
<proteinExistence type="predicted"/>
<sequence>MQMATLEHLNISVQNPKATAEMLGRIFGWEIRWQGPSLNKGYTVHVGAADSYLALYSVGKLENSDIKRFQKKGGLNHIGIVVDDMESVEARVIAEGFVPRSHADYEPGRRFYFFDKDAVEYEVVSYIAASPSMTPSMTPSKAWAGREDDAKGFKRVFGRMCETLSLLK</sequence>
<dbReference type="AlphaFoldDB" id="A0A420WLI5"/>
<dbReference type="GO" id="GO:0051213">
    <property type="term" value="F:dioxygenase activity"/>
    <property type="evidence" value="ECO:0007669"/>
    <property type="project" value="UniProtKB-KW"/>
</dbReference>
<comment type="caution">
    <text evidence="2">The sequence shown here is derived from an EMBL/GenBank/DDBJ whole genome shotgun (WGS) entry which is preliminary data.</text>
</comment>
<feature type="domain" description="VOC" evidence="1">
    <location>
        <begin position="5"/>
        <end position="126"/>
    </location>
</feature>
<dbReference type="Proteomes" id="UP000282211">
    <property type="component" value="Unassembled WGS sequence"/>
</dbReference>
<dbReference type="InterPro" id="IPR037523">
    <property type="entry name" value="VOC_core"/>
</dbReference>
<dbReference type="InParanoid" id="A0A420WLI5"/>
<organism evidence="2 3">
    <name type="scientific">Litorimonas taeanensis</name>
    <dbReference type="NCBI Taxonomy" id="568099"/>
    <lineage>
        <taxon>Bacteria</taxon>
        <taxon>Pseudomonadati</taxon>
        <taxon>Pseudomonadota</taxon>
        <taxon>Alphaproteobacteria</taxon>
        <taxon>Maricaulales</taxon>
        <taxon>Robiginitomaculaceae</taxon>
    </lineage>
</organism>
<gene>
    <name evidence="2" type="ORF">DES40_1181</name>
</gene>
<evidence type="ECO:0000313" key="2">
    <source>
        <dbReference type="EMBL" id="RKQ71850.1"/>
    </source>
</evidence>